<evidence type="ECO:0000259" key="1">
    <source>
        <dbReference type="Pfam" id="PF04028"/>
    </source>
</evidence>
<accession>A0ABM8AMN1</accession>
<dbReference type="EMBL" id="AP026708">
    <property type="protein sequence ID" value="BDQ32646.1"/>
    <property type="molecule type" value="Genomic_DNA"/>
</dbReference>
<sequence>MKLPIDPAWFAPLISGLFRLWIRTIRFECVGEPKEFLEINKRGKPVIIALWHGEIFPVTGFGHTLTDNLVTFVSQSKDGEVIAKVLERIGHSTVRGSSSRGGVRALLQAKRIMEKENRMAVFTVDGPRGPRHKAKGGVIFLAQRAGAKIIPIRAYPRRSKVFEKSWDKFVVPFPFTRCRICIGEPFEVTGEKLEGDILKQEQERLEQHMLSLDSCE</sequence>
<dbReference type="CDD" id="cd07983">
    <property type="entry name" value="LPLAT_DUF374-like"/>
    <property type="match status" value="1"/>
</dbReference>
<proteinExistence type="predicted"/>
<protein>
    <recommendedName>
        <fullName evidence="1">DUF374 domain-containing protein</fullName>
    </recommendedName>
</protein>
<dbReference type="Proteomes" id="UP001061361">
    <property type="component" value="Chromosome"/>
</dbReference>
<dbReference type="RefSeq" id="WP_264982717.1">
    <property type="nucleotide sequence ID" value="NZ_AP026708.1"/>
</dbReference>
<evidence type="ECO:0000313" key="3">
    <source>
        <dbReference type="Proteomes" id="UP001061361"/>
    </source>
</evidence>
<dbReference type="InterPro" id="IPR007172">
    <property type="entry name" value="DUF374"/>
</dbReference>
<keyword evidence="3" id="KW-1185">Reference proteome</keyword>
<name>A0ABM8AMN1_9BACT</name>
<organism evidence="2 3">
    <name type="scientific">Pseudodesulfovibrio portus</name>
    <dbReference type="NCBI Taxonomy" id="231439"/>
    <lineage>
        <taxon>Bacteria</taxon>
        <taxon>Pseudomonadati</taxon>
        <taxon>Thermodesulfobacteriota</taxon>
        <taxon>Desulfovibrionia</taxon>
        <taxon>Desulfovibrionales</taxon>
        <taxon>Desulfovibrionaceae</taxon>
    </lineage>
</organism>
<reference evidence="2" key="1">
    <citation type="submission" date="2022-08" db="EMBL/GenBank/DDBJ databases">
        <title>Genome Sequence of the sulphate-reducing bacterium, Pseudodesulfovibrio portus JCM14722.</title>
        <authorList>
            <person name="Kondo R."/>
            <person name="Kataoka T."/>
        </authorList>
    </citation>
    <scope>NUCLEOTIDE SEQUENCE</scope>
    <source>
        <strain evidence="2">JCM 14722</strain>
    </source>
</reference>
<dbReference type="SUPFAM" id="SSF69593">
    <property type="entry name" value="Glycerol-3-phosphate (1)-acyltransferase"/>
    <property type="match status" value="1"/>
</dbReference>
<gene>
    <name evidence="2" type="ORF">JCM14722_01880</name>
</gene>
<feature type="domain" description="DUF374" evidence="1">
    <location>
        <begin position="67"/>
        <end position="131"/>
    </location>
</feature>
<dbReference type="Pfam" id="PF04028">
    <property type="entry name" value="DUF374"/>
    <property type="match status" value="1"/>
</dbReference>
<evidence type="ECO:0000313" key="2">
    <source>
        <dbReference type="EMBL" id="BDQ32646.1"/>
    </source>
</evidence>